<dbReference type="SUPFAM" id="SSF48208">
    <property type="entry name" value="Six-hairpin glycosidases"/>
    <property type="match status" value="1"/>
</dbReference>
<dbReference type="EMBL" id="JBHUDO010000002">
    <property type="protein sequence ID" value="MFD1645522.1"/>
    <property type="molecule type" value="Genomic_DNA"/>
</dbReference>
<evidence type="ECO:0000313" key="4">
    <source>
        <dbReference type="EMBL" id="MFD1645522.1"/>
    </source>
</evidence>
<dbReference type="InterPro" id="IPR024705">
    <property type="entry name" value="Ssp411"/>
</dbReference>
<evidence type="ECO:0000259" key="3">
    <source>
        <dbReference type="Pfam" id="PF03190"/>
    </source>
</evidence>
<feature type="domain" description="Spermatogenesis-associated protein 20-like TRX" evidence="3">
    <location>
        <begin position="8"/>
        <end position="168"/>
    </location>
</feature>
<evidence type="ECO:0000313" key="5">
    <source>
        <dbReference type="Proteomes" id="UP001597034"/>
    </source>
</evidence>
<dbReference type="RefSeq" id="WP_256398962.1">
    <property type="nucleotide sequence ID" value="NZ_JANHJR010000001.1"/>
</dbReference>
<protein>
    <submittedName>
        <fullName evidence="4">Thioredoxin domain-containing protein</fullName>
    </submittedName>
</protein>
<dbReference type="PANTHER" id="PTHR42899">
    <property type="entry name" value="SPERMATOGENESIS-ASSOCIATED PROTEIN 20"/>
    <property type="match status" value="1"/>
</dbReference>
<dbReference type="InterPro" id="IPR036249">
    <property type="entry name" value="Thioredoxin-like_sf"/>
</dbReference>
<comment type="caution">
    <text evidence="4">The sequence shown here is derived from an EMBL/GenBank/DDBJ whole genome shotgun (WGS) entry which is preliminary data.</text>
</comment>
<sequence length="706" mass="79134">MSDPTARNRLDEEASPYLRQHADNPVDWQPWDDAALEAARERDVPIFLSVGYSACHWCHVMAEESFEDEDVAAVLNRDFVPVKVDREERPDLDSIYQTVSQLVSGRGGWPLSVWLTPDGKPFYVGTYFPREPRRNMPGFLDLLENIANSWSNPEDRREMENRAEQWTHAAKDQLEDVPSAGADAPDETLLTDAADAVLRAADREYGGFGTGQKFPQEARLHLLLRAYDETGRDAYRDVATQTLDAMANGGLYDHLGGGFHRYCTDRDWTVPHFEKMLYDNAELPRVFLAGYQLTGDERYRTVTEETLEFVERELTHDDGGFFSTLDARSPDDDGESVEGAFYVWTPEEVRNVLDEGDADLFCARYGVTESGNFEHGQTVLTIEREVSDLVDEFDVDASTVEKRLDDARERLFEARADRPRPRRDEKVLAGWNGLMASAFAEAAIVLDPAFADAAADALEFVRQQLWDADSETLSRRFKDGDVKGDAFLEDYAFLARGAFDTYQATGEPDHLGFALDLARAVVRDFWDADEGTVFFTPRDGEELVARPQELRDQSTPSSLGVALDVLLSLDGFAPDEKFADVVETTLATHGTRVETSPLEYPSLALVADRWSAGDAELTVSADDLPVPEAWRETLSGTYLPRRLLAPRPPTADELADWLDSLGLEEAPPVWADRAARDGEPTVYACRGFACSQPTHDMQDALDWFED</sequence>
<dbReference type="AlphaFoldDB" id="A0ABD6DJN2"/>
<dbReference type="Proteomes" id="UP001597034">
    <property type="component" value="Unassembled WGS sequence"/>
</dbReference>
<dbReference type="InterPro" id="IPR008928">
    <property type="entry name" value="6-hairpin_glycosidase_sf"/>
</dbReference>
<dbReference type="Pfam" id="PF03190">
    <property type="entry name" value="Thioredox_DsbH"/>
    <property type="match status" value="1"/>
</dbReference>
<keyword evidence="5" id="KW-1185">Reference proteome</keyword>
<gene>
    <name evidence="4" type="ORF">ACFSBL_07490</name>
</gene>
<dbReference type="Gene3D" id="1.50.10.10">
    <property type="match status" value="2"/>
</dbReference>
<organism evidence="4 5">
    <name type="scientific">Haloarchaeobius litoreus</name>
    <dbReference type="NCBI Taxonomy" id="755306"/>
    <lineage>
        <taxon>Archaea</taxon>
        <taxon>Methanobacteriati</taxon>
        <taxon>Methanobacteriota</taxon>
        <taxon>Stenosarchaea group</taxon>
        <taxon>Halobacteria</taxon>
        <taxon>Halobacteriales</taxon>
        <taxon>Halorubellaceae</taxon>
        <taxon>Haloarchaeobius</taxon>
    </lineage>
</organism>
<name>A0ABD6DJN2_9EURY</name>
<dbReference type="Gene3D" id="3.40.30.10">
    <property type="entry name" value="Glutaredoxin"/>
    <property type="match status" value="1"/>
</dbReference>
<reference evidence="4 5" key="1">
    <citation type="journal article" date="2019" name="Int. J. Syst. Evol. Microbiol.">
        <title>The Global Catalogue of Microorganisms (GCM) 10K type strain sequencing project: providing services to taxonomists for standard genome sequencing and annotation.</title>
        <authorList>
            <consortium name="The Broad Institute Genomics Platform"/>
            <consortium name="The Broad Institute Genome Sequencing Center for Infectious Disease"/>
            <person name="Wu L."/>
            <person name="Ma J."/>
        </authorList>
    </citation>
    <scope>NUCLEOTIDE SEQUENCE [LARGE SCALE GENOMIC DNA]</scope>
    <source>
        <strain evidence="4 5">CGMCC 1.10390</strain>
    </source>
</reference>
<dbReference type="PANTHER" id="PTHR42899:SF1">
    <property type="entry name" value="SPERMATOGENESIS-ASSOCIATED PROTEIN 20"/>
    <property type="match status" value="1"/>
</dbReference>
<dbReference type="InterPro" id="IPR012341">
    <property type="entry name" value="6hp_glycosidase-like_sf"/>
</dbReference>
<proteinExistence type="predicted"/>
<evidence type="ECO:0000256" key="1">
    <source>
        <dbReference type="SAM" id="Coils"/>
    </source>
</evidence>
<dbReference type="PIRSF" id="PIRSF006402">
    <property type="entry name" value="UCP006402_thioredoxin"/>
    <property type="match status" value="1"/>
</dbReference>
<dbReference type="InterPro" id="IPR004879">
    <property type="entry name" value="Ssp411-like_TRX"/>
</dbReference>
<feature type="compositionally biased region" description="Basic and acidic residues" evidence="2">
    <location>
        <begin position="1"/>
        <end position="12"/>
    </location>
</feature>
<dbReference type="CDD" id="cd02955">
    <property type="entry name" value="SSP411"/>
    <property type="match status" value="1"/>
</dbReference>
<accession>A0ABD6DJN2</accession>
<evidence type="ECO:0000256" key="2">
    <source>
        <dbReference type="SAM" id="MobiDB-lite"/>
    </source>
</evidence>
<feature type="region of interest" description="Disordered" evidence="2">
    <location>
        <begin position="1"/>
        <end position="24"/>
    </location>
</feature>
<keyword evidence="1" id="KW-0175">Coiled coil</keyword>
<dbReference type="SUPFAM" id="SSF52833">
    <property type="entry name" value="Thioredoxin-like"/>
    <property type="match status" value="1"/>
</dbReference>
<feature type="coiled-coil region" evidence="1">
    <location>
        <begin position="390"/>
        <end position="417"/>
    </location>
</feature>